<evidence type="ECO:0000313" key="2">
    <source>
        <dbReference type="EMBL" id="PNV66948.1"/>
    </source>
</evidence>
<dbReference type="InterPro" id="IPR025536">
    <property type="entry name" value="DUF4422"/>
</dbReference>
<keyword evidence="3" id="KW-1185">Reference proteome</keyword>
<feature type="domain" description="DUF4422" evidence="1">
    <location>
        <begin position="25"/>
        <end position="267"/>
    </location>
</feature>
<protein>
    <recommendedName>
        <fullName evidence="1">DUF4422 domain-containing protein</fullName>
    </recommendedName>
</protein>
<dbReference type="Proteomes" id="UP000236197">
    <property type="component" value="Unassembled WGS sequence"/>
</dbReference>
<dbReference type="AlphaFoldDB" id="A0A2K2U9R1"/>
<organism evidence="2 3">
    <name type="scientific">Enteroscipio rubneri</name>
    <dbReference type="NCBI Taxonomy" id="2070686"/>
    <lineage>
        <taxon>Bacteria</taxon>
        <taxon>Bacillati</taxon>
        <taxon>Actinomycetota</taxon>
        <taxon>Coriobacteriia</taxon>
        <taxon>Eggerthellales</taxon>
        <taxon>Eggerthellaceae</taxon>
        <taxon>Enteroscipio</taxon>
    </lineage>
</organism>
<dbReference type="EMBL" id="PPEK01000015">
    <property type="protein sequence ID" value="PNV66948.1"/>
    <property type="molecule type" value="Genomic_DNA"/>
</dbReference>
<dbReference type="Pfam" id="PF14393">
    <property type="entry name" value="DUF4422"/>
    <property type="match status" value="1"/>
</dbReference>
<gene>
    <name evidence="2" type="ORF">C2L71_10430</name>
</gene>
<evidence type="ECO:0000313" key="3">
    <source>
        <dbReference type="Proteomes" id="UP000236197"/>
    </source>
</evidence>
<accession>A0A2K2U9R1</accession>
<name>A0A2K2U9R1_9ACTN</name>
<sequence length="643" mass="73985">MKTGSSCRASRRMSSVAGTENPNIKILISCHKEVPRPQSDLFLPVQVGAANTSRRFEGMQPDDEGENISDRNFTFCELTAQYWAWKNLDADYYGLCHYRRYFCFDGLEHSANDHLQIEEDSLSSFSLRDYRLDDADLIERCVSECDMVAPPYWDISKAETPDGVKRTIQEHMVAYGLFLEDDIALLREIVQERQPEYANDLDAYLSGSKYLGYSCYIMRKDLFQRFCEFEFDVLLEFDKRFNYEGLTTTRKRICGYLGEILYSVFVRRIEEEELRIDRYPLVFFLDTSVSCAPSKEDSTGADLARIVWRYRDRPTSAFVVCLESLIRTLDPTRSYEVEVLHEVDFVFDTVLNALKAIPDNLIIKHSQWSVFDCPQEVATLSLDDFDIAQPLLLPWLSSGYENVLWIDGLALFQDDPAQMLNAVDGDSAFVCMQNILLQRELNKPTTRYFLSEYGLDTRVDEILDTTVMAINSKIAREAVDPALIVNELQKLRGEYRYTQPKRPEYKPEVRKRTEVPSAYLLGNQAFRAQLLSVIGAMPLPFENVSTCIDLPDTMTWANEDTARAWKAARHPTIVYPEYGKPPLLSGSHRFGGAFWIAARDTTVYEVLLAEELEPDAPSAKRLLFPEGSKRRRIASKMIRKFRK</sequence>
<comment type="caution">
    <text evidence="2">The sequence shown here is derived from an EMBL/GenBank/DDBJ whole genome shotgun (WGS) entry which is preliminary data.</text>
</comment>
<reference evidence="3" key="1">
    <citation type="submission" date="2018-01" db="EMBL/GenBank/DDBJ databases">
        <title>Rubneribacter badeniensis gen. nov., sp. nov., and Colonibacter rubneri, gen. nov., sp. nov., WGS of new members of the Eggerthellaceae.</title>
        <authorList>
            <person name="Danylec N."/>
            <person name="Stoll D.A."/>
            <person name="Doetsch A."/>
            <person name="Kulling S.E."/>
            <person name="Huch M."/>
        </authorList>
    </citation>
    <scope>NUCLEOTIDE SEQUENCE [LARGE SCALE GENOMIC DNA]</scope>
    <source>
        <strain evidence="3">ResAG-96</strain>
    </source>
</reference>
<proteinExistence type="predicted"/>
<evidence type="ECO:0000259" key="1">
    <source>
        <dbReference type="Pfam" id="PF14393"/>
    </source>
</evidence>